<protein>
    <submittedName>
        <fullName evidence="1">Uncharacterized protein</fullName>
    </submittedName>
</protein>
<evidence type="ECO:0000313" key="1">
    <source>
        <dbReference type="EMBL" id="KAK6356065.1"/>
    </source>
</evidence>
<comment type="caution">
    <text evidence="1">The sequence shown here is derived from an EMBL/GenBank/DDBJ whole genome shotgun (WGS) entry which is preliminary data.</text>
</comment>
<sequence>MDDLNRTIEVADITVNVTPQDHPDQTSHLSNLGNKLRTRFEWTSSIDDLNRAVEVADIAVNATPQDHPDQAGYLNNLGN</sequence>
<keyword evidence="2" id="KW-1185">Reference proteome</keyword>
<reference evidence="1 2" key="1">
    <citation type="submission" date="2019-10" db="EMBL/GenBank/DDBJ databases">
        <authorList>
            <person name="Palmer J.M."/>
        </authorList>
    </citation>
    <scope>NUCLEOTIDE SEQUENCE [LARGE SCALE GENOMIC DNA]</scope>
    <source>
        <strain evidence="1 2">TWF718</strain>
    </source>
</reference>
<accession>A0AAN8P157</accession>
<gene>
    <name evidence="1" type="ORF">TWF718_000439</name>
</gene>
<dbReference type="AlphaFoldDB" id="A0AAN8P157"/>
<dbReference type="EMBL" id="JAVHNR010000001">
    <property type="protein sequence ID" value="KAK6356065.1"/>
    <property type="molecule type" value="Genomic_DNA"/>
</dbReference>
<organism evidence="1 2">
    <name type="scientific">Orbilia javanica</name>
    <dbReference type="NCBI Taxonomy" id="47235"/>
    <lineage>
        <taxon>Eukaryota</taxon>
        <taxon>Fungi</taxon>
        <taxon>Dikarya</taxon>
        <taxon>Ascomycota</taxon>
        <taxon>Pezizomycotina</taxon>
        <taxon>Orbiliomycetes</taxon>
        <taxon>Orbiliales</taxon>
        <taxon>Orbiliaceae</taxon>
        <taxon>Orbilia</taxon>
    </lineage>
</organism>
<name>A0AAN8P157_9PEZI</name>
<proteinExistence type="predicted"/>
<dbReference type="Proteomes" id="UP001313282">
    <property type="component" value="Unassembled WGS sequence"/>
</dbReference>
<evidence type="ECO:0000313" key="2">
    <source>
        <dbReference type="Proteomes" id="UP001313282"/>
    </source>
</evidence>
<dbReference type="InterPro" id="IPR012344">
    <property type="entry name" value="Matrix_HIV/RSV_N"/>
</dbReference>
<dbReference type="Gene3D" id="1.10.150.90">
    <property type="entry name" value="Immunodeficiency lentiviruses, gag gene matrix protein p17"/>
    <property type="match status" value="1"/>
</dbReference>